<keyword evidence="2" id="KW-1185">Reference proteome</keyword>
<organism evidence="1 2">
    <name type="scientific">Haloferula sargassicola</name>
    <dbReference type="NCBI Taxonomy" id="490096"/>
    <lineage>
        <taxon>Bacteria</taxon>
        <taxon>Pseudomonadati</taxon>
        <taxon>Verrucomicrobiota</taxon>
        <taxon>Verrucomicrobiia</taxon>
        <taxon>Verrucomicrobiales</taxon>
        <taxon>Verrucomicrobiaceae</taxon>
        <taxon>Haloferula</taxon>
    </lineage>
</organism>
<dbReference type="EMBL" id="BAABRI010000006">
    <property type="protein sequence ID" value="GAA5482170.1"/>
    <property type="molecule type" value="Genomic_DNA"/>
</dbReference>
<dbReference type="Proteomes" id="UP001476282">
    <property type="component" value="Unassembled WGS sequence"/>
</dbReference>
<comment type="caution">
    <text evidence="1">The sequence shown here is derived from an EMBL/GenBank/DDBJ whole genome shotgun (WGS) entry which is preliminary data.</text>
</comment>
<dbReference type="RefSeq" id="WP_353566313.1">
    <property type="nucleotide sequence ID" value="NZ_BAABRI010000006.1"/>
</dbReference>
<gene>
    <name evidence="1" type="ORF">Hsar01_01387</name>
</gene>
<sequence length="174" mass="20356">MEGRVAELRTKAVETACDAFLFGDGKETRVRVGSEYEFEFHPDAYAPDRDYGGDHDFEKHYYPRIGDFDSEEEFLCACWIDRQKEVEYWVRNLVRKNGAAFFLQTATGRFFPDFVCKLKDGRILVVEYKGADRWKAAELDRLVGQLWEELSGGKAAFVMVKEKRWEWISAKIDR</sequence>
<protein>
    <recommendedName>
        <fullName evidence="3">VRR-NUC domain-containing protein</fullName>
    </recommendedName>
</protein>
<reference evidence="1 2" key="1">
    <citation type="submission" date="2024-02" db="EMBL/GenBank/DDBJ databases">
        <title>Haloferula sargassicola NBRC 104335.</title>
        <authorList>
            <person name="Ichikawa N."/>
            <person name="Katano-Makiyama Y."/>
            <person name="Hidaka K."/>
        </authorList>
    </citation>
    <scope>NUCLEOTIDE SEQUENCE [LARGE SCALE GENOMIC DNA]</scope>
    <source>
        <strain evidence="1 2">NBRC 104335</strain>
    </source>
</reference>
<evidence type="ECO:0008006" key="3">
    <source>
        <dbReference type="Google" id="ProtNLM"/>
    </source>
</evidence>
<accession>A0ABP9ULQ5</accession>
<evidence type="ECO:0000313" key="1">
    <source>
        <dbReference type="EMBL" id="GAA5482170.1"/>
    </source>
</evidence>
<proteinExistence type="predicted"/>
<name>A0ABP9ULQ5_9BACT</name>
<evidence type="ECO:0000313" key="2">
    <source>
        <dbReference type="Proteomes" id="UP001476282"/>
    </source>
</evidence>